<dbReference type="InterPro" id="IPR010753">
    <property type="entry name" value="DUF1330"/>
</dbReference>
<dbReference type="EMBL" id="CP101989">
    <property type="protein sequence ID" value="UUI63830.1"/>
    <property type="molecule type" value="Genomic_DNA"/>
</dbReference>
<reference evidence="2 3" key="1">
    <citation type="submission" date="2022-07" db="EMBL/GenBank/DDBJ databases">
        <title>Novel species in genus cellulomonas.</title>
        <authorList>
            <person name="Ye L."/>
        </authorList>
    </citation>
    <scope>NUCLEOTIDE SEQUENCE [LARGE SCALE GENOMIC DNA]</scope>
    <source>
        <strain evidence="3">zg-Y908</strain>
    </source>
</reference>
<feature type="domain" description="DUF1330" evidence="1">
    <location>
        <begin position="16"/>
        <end position="86"/>
    </location>
</feature>
<dbReference type="SUPFAM" id="SSF54909">
    <property type="entry name" value="Dimeric alpha+beta barrel"/>
    <property type="match status" value="1"/>
</dbReference>
<dbReference type="Gene3D" id="3.30.70.100">
    <property type="match status" value="1"/>
</dbReference>
<accession>A0ABY5K0G4</accession>
<dbReference type="Proteomes" id="UP001317322">
    <property type="component" value="Chromosome"/>
</dbReference>
<proteinExistence type="predicted"/>
<gene>
    <name evidence="2" type="ORF">NP075_11850</name>
</gene>
<evidence type="ECO:0000313" key="2">
    <source>
        <dbReference type="EMBL" id="UUI63830.1"/>
    </source>
</evidence>
<dbReference type="Pfam" id="PF07045">
    <property type="entry name" value="DUF1330"/>
    <property type="match status" value="1"/>
</dbReference>
<name>A0ABY5K0G4_9CELL</name>
<evidence type="ECO:0000313" key="3">
    <source>
        <dbReference type="Proteomes" id="UP001317322"/>
    </source>
</evidence>
<sequence>MAELTLCCLLWATPGQEAAMTRYEDAVLELVADHGAQVLHRVVGDGADGHPHEVQVYRFPDRAAMDAYVADPRRARLAADRERVVARTELFPVEVR</sequence>
<evidence type="ECO:0000259" key="1">
    <source>
        <dbReference type="Pfam" id="PF07045"/>
    </source>
</evidence>
<dbReference type="RefSeq" id="WP_227566592.1">
    <property type="nucleotide sequence ID" value="NZ_CP101989.1"/>
</dbReference>
<keyword evidence="3" id="KW-1185">Reference proteome</keyword>
<protein>
    <submittedName>
        <fullName evidence="2">DUF1330 domain-containing protein</fullName>
    </submittedName>
</protein>
<dbReference type="InterPro" id="IPR011008">
    <property type="entry name" value="Dimeric_a/b-barrel"/>
</dbReference>
<organism evidence="2 3">
    <name type="scientific">Cellulomonas wangsupingiae</name>
    <dbReference type="NCBI Taxonomy" id="2968085"/>
    <lineage>
        <taxon>Bacteria</taxon>
        <taxon>Bacillati</taxon>
        <taxon>Actinomycetota</taxon>
        <taxon>Actinomycetes</taxon>
        <taxon>Micrococcales</taxon>
        <taxon>Cellulomonadaceae</taxon>
        <taxon>Cellulomonas</taxon>
    </lineage>
</organism>